<comment type="caution">
    <text evidence="1">The sequence shown here is derived from an EMBL/GenBank/DDBJ whole genome shotgun (WGS) entry which is preliminary data.</text>
</comment>
<dbReference type="InterPro" id="IPR029063">
    <property type="entry name" value="SAM-dependent_MTases_sf"/>
</dbReference>
<dbReference type="RefSeq" id="WP_123215657.1">
    <property type="nucleotide sequence ID" value="NZ_RJTM01000062.1"/>
</dbReference>
<dbReference type="Gene3D" id="3.40.50.150">
    <property type="entry name" value="Vaccinia Virus protein VP39"/>
    <property type="match status" value="1"/>
</dbReference>
<dbReference type="SUPFAM" id="SSF53335">
    <property type="entry name" value="S-adenosyl-L-methionine-dependent methyltransferases"/>
    <property type="match status" value="1"/>
</dbReference>
<reference evidence="1 2" key="1">
    <citation type="submission" date="2018-10" db="EMBL/GenBank/DDBJ databases">
        <title>Sinomicrobium pectinilyticum sp. nov., a pectinase-producing bacterium isolated from alkaline and saline soil, and emended description of the genus Sinomicrobium.</title>
        <authorList>
            <person name="Cheng B."/>
            <person name="Li C."/>
            <person name="Lai Q."/>
            <person name="Du M."/>
            <person name="Shao Z."/>
            <person name="Xu P."/>
            <person name="Yang C."/>
        </authorList>
    </citation>
    <scope>NUCLEOTIDE SEQUENCE [LARGE SCALE GENOMIC DNA]</scope>
    <source>
        <strain evidence="1 2">5DNS001</strain>
    </source>
</reference>
<evidence type="ECO:0000313" key="2">
    <source>
        <dbReference type="Proteomes" id="UP000267469"/>
    </source>
</evidence>
<proteinExistence type="predicted"/>
<protein>
    <recommendedName>
        <fullName evidence="3">Methyltransferase</fullName>
    </recommendedName>
</protein>
<organism evidence="1 2">
    <name type="scientific">Sinomicrobium pectinilyticum</name>
    <dbReference type="NCBI Taxonomy" id="1084421"/>
    <lineage>
        <taxon>Bacteria</taxon>
        <taxon>Pseudomonadati</taxon>
        <taxon>Bacteroidota</taxon>
        <taxon>Flavobacteriia</taxon>
        <taxon>Flavobacteriales</taxon>
        <taxon>Flavobacteriaceae</taxon>
        <taxon>Sinomicrobium</taxon>
    </lineage>
</organism>
<dbReference type="Proteomes" id="UP000267469">
    <property type="component" value="Unassembled WGS sequence"/>
</dbReference>
<evidence type="ECO:0000313" key="1">
    <source>
        <dbReference type="EMBL" id="RNL88237.1"/>
    </source>
</evidence>
<dbReference type="OrthoDB" id="1441558at2"/>
<sequence>MLISGNKEGLYHTEDRMVYTGENIDVPELKERILSALCIVPNSRVLDVFFGAEPLVAEITGEAWKTHYFGLETSEAFVRKATKLFSGYTKERKAVFNLYDGERIPYVNRFFHRILSTLSGITGISPAFFTENYRVLAESGITVIAYKPGKQMDEAVSVADSAMEAGFIVRDFKMFEVDKGVKTREGKTEKQVLIVLEKPEKKLPGQ</sequence>
<keyword evidence="2" id="KW-1185">Reference proteome</keyword>
<dbReference type="EMBL" id="RJTM01000062">
    <property type="protein sequence ID" value="RNL88237.1"/>
    <property type="molecule type" value="Genomic_DNA"/>
</dbReference>
<accession>A0A3N0EKI0</accession>
<dbReference type="AlphaFoldDB" id="A0A3N0EKI0"/>
<evidence type="ECO:0008006" key="3">
    <source>
        <dbReference type="Google" id="ProtNLM"/>
    </source>
</evidence>
<name>A0A3N0EKI0_SINP1</name>
<gene>
    <name evidence="1" type="ORF">ED312_08895</name>
</gene>